<dbReference type="GO" id="GO:0052621">
    <property type="term" value="F:diguanylate cyclase activity"/>
    <property type="evidence" value="ECO:0007669"/>
    <property type="project" value="TreeGrafter"/>
</dbReference>
<dbReference type="PROSITE" id="PS50887">
    <property type="entry name" value="GGDEF"/>
    <property type="match status" value="1"/>
</dbReference>
<evidence type="ECO:0000313" key="4">
    <source>
        <dbReference type="EMBL" id="VAW98382.1"/>
    </source>
</evidence>
<dbReference type="Gene3D" id="6.10.340.10">
    <property type="match status" value="1"/>
</dbReference>
<dbReference type="EMBL" id="UOFS01000037">
    <property type="protein sequence ID" value="VAW98382.1"/>
    <property type="molecule type" value="Genomic_DNA"/>
</dbReference>
<keyword evidence="2" id="KW-0472">Membrane</keyword>
<proteinExistence type="predicted"/>
<sequence length="562" mass="63972">MLSNFKLQHILFITFTLIASLPVMMLGYWVQRAALEKEISAVEEKHLLVAKNVTRDLSRYIKDVENSFKLVITNLLASNKIDGISAHFETLNIRYIDITDTQGNILTKIASTKSNENNTKIKSELWQKLQGTIQQANKTDKMAFSDLIRPDKQETTFFIVKKLDKARIAIAALSTKYLQEVEKQISFGRRGHVAIVDRTGRAIAHPVVEWVTNMKDMSAILPVKKMMNGETGVTKFYAPAMRGTAIAGYTVVARTGWGVMVPQPFEELEEHARISQNTTLIIMLVGITVAGFISWFISGVLVGPIHLVVSATKFSENADHKLIKPIEAFLSQRFIPKEVLELLESFNSMGRRLNSITEQLYSKIDFANKEVNEQNVKLKDQARELQIKNEELARLSTTDTLTNLFNRRLFDEMLETEFAFAVRHQESLSLVMLDIDHFKLINDEYGHIQGDRVLQEVATLLKNNYRSSDVAFRIGGEEFAVLCRRTNTQESKLLAESLRQSLEQYQFNLKGKIITVTGSIGIVTIPQKTIKNSESFYRFTDQAMYYSKNHGRNCVTHYHDIC</sequence>
<keyword evidence="2" id="KW-0812">Transmembrane</keyword>
<feature type="domain" description="GGDEF" evidence="3">
    <location>
        <begin position="426"/>
        <end position="560"/>
    </location>
</feature>
<dbReference type="CDD" id="cd01949">
    <property type="entry name" value="GGDEF"/>
    <property type="match status" value="1"/>
</dbReference>
<keyword evidence="2" id="KW-1133">Transmembrane helix</keyword>
<dbReference type="Gene3D" id="3.30.70.270">
    <property type="match status" value="1"/>
</dbReference>
<evidence type="ECO:0000256" key="2">
    <source>
        <dbReference type="SAM" id="Phobius"/>
    </source>
</evidence>
<dbReference type="InterPro" id="IPR029787">
    <property type="entry name" value="Nucleotide_cyclase"/>
</dbReference>
<protein>
    <submittedName>
        <fullName evidence="4">Diguanylate cyclase/phosphodiesterase (GGDEF &amp; EAL domains) with PAS/PAC sensor(S)</fullName>
    </submittedName>
</protein>
<keyword evidence="1" id="KW-0175">Coiled coil</keyword>
<organism evidence="4">
    <name type="scientific">hydrothermal vent metagenome</name>
    <dbReference type="NCBI Taxonomy" id="652676"/>
    <lineage>
        <taxon>unclassified sequences</taxon>
        <taxon>metagenomes</taxon>
        <taxon>ecological metagenomes</taxon>
    </lineage>
</organism>
<accession>A0A3B1AEJ0</accession>
<dbReference type="PANTHER" id="PTHR45138:SF9">
    <property type="entry name" value="DIGUANYLATE CYCLASE DGCM-RELATED"/>
    <property type="match status" value="1"/>
</dbReference>
<feature type="coiled-coil region" evidence="1">
    <location>
        <begin position="364"/>
        <end position="398"/>
    </location>
</feature>
<evidence type="ECO:0000256" key="1">
    <source>
        <dbReference type="SAM" id="Coils"/>
    </source>
</evidence>
<dbReference type="CDD" id="cd12912">
    <property type="entry name" value="PDC2_MCP_like"/>
    <property type="match status" value="1"/>
</dbReference>
<dbReference type="InterPro" id="IPR000160">
    <property type="entry name" value="GGDEF_dom"/>
</dbReference>
<evidence type="ECO:0000259" key="3">
    <source>
        <dbReference type="PROSITE" id="PS50887"/>
    </source>
</evidence>
<dbReference type="Pfam" id="PF00990">
    <property type="entry name" value="GGDEF"/>
    <property type="match status" value="1"/>
</dbReference>
<dbReference type="AlphaFoldDB" id="A0A3B1AEJ0"/>
<dbReference type="SMART" id="SM00267">
    <property type="entry name" value="GGDEF"/>
    <property type="match status" value="1"/>
</dbReference>
<dbReference type="InterPro" id="IPR043128">
    <property type="entry name" value="Rev_trsase/Diguanyl_cyclase"/>
</dbReference>
<dbReference type="Gene3D" id="3.30.450.20">
    <property type="entry name" value="PAS domain"/>
    <property type="match status" value="1"/>
</dbReference>
<dbReference type="PANTHER" id="PTHR45138">
    <property type="entry name" value="REGULATORY COMPONENTS OF SENSORY TRANSDUCTION SYSTEM"/>
    <property type="match status" value="1"/>
</dbReference>
<feature type="transmembrane region" description="Helical" evidence="2">
    <location>
        <begin position="12"/>
        <end position="30"/>
    </location>
</feature>
<dbReference type="NCBIfam" id="TIGR00254">
    <property type="entry name" value="GGDEF"/>
    <property type="match status" value="1"/>
</dbReference>
<dbReference type="FunFam" id="3.30.70.270:FF:000001">
    <property type="entry name" value="Diguanylate cyclase domain protein"/>
    <property type="match status" value="1"/>
</dbReference>
<reference evidence="4" key="1">
    <citation type="submission" date="2018-06" db="EMBL/GenBank/DDBJ databases">
        <authorList>
            <person name="Zhirakovskaya E."/>
        </authorList>
    </citation>
    <scope>NUCLEOTIDE SEQUENCE</scope>
</reference>
<dbReference type="SUPFAM" id="SSF55073">
    <property type="entry name" value="Nucleotide cyclase"/>
    <property type="match status" value="1"/>
</dbReference>
<gene>
    <name evidence="4" type="ORF">MNBD_GAMMA22-2477</name>
</gene>
<feature type="transmembrane region" description="Helical" evidence="2">
    <location>
        <begin position="280"/>
        <end position="307"/>
    </location>
</feature>
<name>A0A3B1AEJ0_9ZZZZ</name>
<dbReference type="InterPro" id="IPR050469">
    <property type="entry name" value="Diguanylate_Cyclase"/>
</dbReference>